<evidence type="ECO:0000313" key="2">
    <source>
        <dbReference type="Proteomes" id="UP000823850"/>
    </source>
</evidence>
<reference evidence="1" key="2">
    <citation type="submission" date="2021-04" db="EMBL/GenBank/DDBJ databases">
        <authorList>
            <person name="Gilroy R."/>
        </authorList>
    </citation>
    <scope>NUCLEOTIDE SEQUENCE</scope>
    <source>
        <strain evidence="1">ChiW19-6364</strain>
    </source>
</reference>
<reference evidence="1" key="1">
    <citation type="journal article" date="2021" name="PeerJ">
        <title>Extensive microbial diversity within the chicken gut microbiome revealed by metagenomics and culture.</title>
        <authorList>
            <person name="Gilroy R."/>
            <person name="Ravi A."/>
            <person name="Getino M."/>
            <person name="Pursley I."/>
            <person name="Horton D.L."/>
            <person name="Alikhan N.F."/>
            <person name="Baker D."/>
            <person name="Gharbi K."/>
            <person name="Hall N."/>
            <person name="Watson M."/>
            <person name="Adriaenssens E.M."/>
            <person name="Foster-Nyarko E."/>
            <person name="Jarju S."/>
            <person name="Secka A."/>
            <person name="Antonio M."/>
            <person name="Oren A."/>
            <person name="Chaudhuri R.R."/>
            <person name="La Ragione R."/>
            <person name="Hildebrand F."/>
            <person name="Pallen M.J."/>
        </authorList>
    </citation>
    <scope>NUCLEOTIDE SEQUENCE</scope>
    <source>
        <strain evidence="1">ChiW19-6364</strain>
    </source>
</reference>
<gene>
    <name evidence="1" type="ORF">H9913_03805</name>
</gene>
<organism evidence="1 2">
    <name type="scientific">Candidatus Blautia stercoripullorum</name>
    <dbReference type="NCBI Taxonomy" id="2838502"/>
    <lineage>
        <taxon>Bacteria</taxon>
        <taxon>Bacillati</taxon>
        <taxon>Bacillota</taxon>
        <taxon>Clostridia</taxon>
        <taxon>Lachnospirales</taxon>
        <taxon>Lachnospiraceae</taxon>
        <taxon>Blautia</taxon>
    </lineage>
</organism>
<dbReference type="Proteomes" id="UP000823850">
    <property type="component" value="Unassembled WGS sequence"/>
</dbReference>
<evidence type="ECO:0000313" key="1">
    <source>
        <dbReference type="EMBL" id="HJD39128.1"/>
    </source>
</evidence>
<dbReference type="EMBL" id="DWUX01000070">
    <property type="protein sequence ID" value="HJD39128.1"/>
    <property type="molecule type" value="Genomic_DNA"/>
</dbReference>
<sequence>MYQFYYPDGKLIKAPNQEKIFVEFYNQCYYLEVSPSAEKEIECILKKSDPMTSGEIIKILEWKTGGKYIEGKDIIQTQYRKISVAEVAEKIGTIRGPLTIDEAKNILKNLCEIDGIGMVYAITLLYFITNGQYPIYDKFAHIALLAILLENADSEKEYGGIAPIKDSIYQKKINMGKTKKKFLDIDGIFEQYLKEYVYPINNIFGCNYGEFIEANSNRDIDRALWSYGHLFNENEENKKRLRGLLI</sequence>
<comment type="caution">
    <text evidence="1">The sequence shown here is derived from an EMBL/GenBank/DDBJ whole genome shotgun (WGS) entry which is preliminary data.</text>
</comment>
<dbReference type="AlphaFoldDB" id="A0A9D2R9Q2"/>
<accession>A0A9D2R9Q2</accession>
<protein>
    <submittedName>
        <fullName evidence="1">Uncharacterized protein</fullName>
    </submittedName>
</protein>
<name>A0A9D2R9Q2_9FIRM</name>
<proteinExistence type="predicted"/>